<sequence length="71" mass="8442">MKAKNMPNLGDFDTMKFLAEVDVEEAHKKLLKARYMVMKYERVEAQCRQVLANIIAEEYRRREEEEAKYAA</sequence>
<evidence type="ECO:0000313" key="1">
    <source>
        <dbReference type="EMBL" id="OZG54063.1"/>
    </source>
</evidence>
<evidence type="ECO:0000313" key="2">
    <source>
        <dbReference type="Proteomes" id="UP000243657"/>
    </source>
</evidence>
<accession>A0A261F4U3</accession>
<gene>
    <name evidence="1" type="ORF">ALMA_1027</name>
</gene>
<keyword evidence="2" id="KW-1185">Reference proteome</keyword>
<dbReference type="AlphaFoldDB" id="A0A261F4U3"/>
<dbReference type="RefSeq" id="WP_094726687.1">
    <property type="nucleotide sequence ID" value="NZ_JBHLWS010000012.1"/>
</dbReference>
<organism evidence="1 2">
    <name type="scientific">Alloscardovia macacae</name>
    <dbReference type="NCBI Taxonomy" id="1160091"/>
    <lineage>
        <taxon>Bacteria</taxon>
        <taxon>Bacillati</taxon>
        <taxon>Actinomycetota</taxon>
        <taxon>Actinomycetes</taxon>
        <taxon>Bifidobacteriales</taxon>
        <taxon>Bifidobacteriaceae</taxon>
        <taxon>Alloscardovia</taxon>
    </lineage>
</organism>
<dbReference type="EMBL" id="MWWT01000006">
    <property type="protein sequence ID" value="OZG54063.1"/>
    <property type="molecule type" value="Genomic_DNA"/>
</dbReference>
<reference evidence="1 2" key="1">
    <citation type="journal article" date="2017" name="BMC Genomics">
        <title>Comparative genomic and phylogenomic analyses of the Bifidobacteriaceae family.</title>
        <authorList>
            <person name="Lugli G.A."/>
            <person name="Milani C."/>
            <person name="Turroni F."/>
            <person name="Duranti S."/>
            <person name="Mancabelli L."/>
            <person name="Mangifesta M."/>
            <person name="Ferrario C."/>
            <person name="Modesto M."/>
            <person name="Mattarelli P."/>
            <person name="Jiri K."/>
            <person name="van Sinderen D."/>
            <person name="Ventura M."/>
        </authorList>
    </citation>
    <scope>NUCLEOTIDE SEQUENCE [LARGE SCALE GENOMIC DNA]</scope>
    <source>
        <strain evidence="1 2">DSM 24762</strain>
    </source>
</reference>
<proteinExistence type="predicted"/>
<dbReference type="Proteomes" id="UP000243657">
    <property type="component" value="Unassembled WGS sequence"/>
</dbReference>
<comment type="caution">
    <text evidence="1">The sequence shown here is derived from an EMBL/GenBank/DDBJ whole genome shotgun (WGS) entry which is preliminary data.</text>
</comment>
<protein>
    <submittedName>
        <fullName evidence="1">Uncharacterized protein</fullName>
    </submittedName>
</protein>
<name>A0A261F4U3_9BIFI</name>